<dbReference type="Proteomes" id="UP001391051">
    <property type="component" value="Unassembled WGS sequence"/>
</dbReference>
<evidence type="ECO:0000256" key="1">
    <source>
        <dbReference type="SAM" id="MobiDB-lite"/>
    </source>
</evidence>
<feature type="region of interest" description="Disordered" evidence="1">
    <location>
        <begin position="1"/>
        <end position="33"/>
    </location>
</feature>
<accession>A0ABR1PU75</accession>
<sequence>MSLDLSPDVLRRWPKPRRAKMSMPPSSPGSVTPQMLRCVANVRGLPSLPWVLPGARDSVRASFRAASGSLRERVGEADRLTWMRAFLWEGVRLRLMETMVGDG</sequence>
<keyword evidence="3" id="KW-1185">Reference proteome</keyword>
<dbReference type="EMBL" id="JAQQWE010000010">
    <property type="protein sequence ID" value="KAK7937998.1"/>
    <property type="molecule type" value="Genomic_DNA"/>
</dbReference>
<evidence type="ECO:0000313" key="2">
    <source>
        <dbReference type="EMBL" id="KAK7937998.1"/>
    </source>
</evidence>
<comment type="caution">
    <text evidence="2">The sequence shown here is derived from an EMBL/GenBank/DDBJ whole genome shotgun (WGS) entry which is preliminary data.</text>
</comment>
<proteinExistence type="predicted"/>
<reference evidence="2 3" key="1">
    <citation type="submission" date="2023-01" db="EMBL/GenBank/DDBJ databases">
        <title>Analysis of 21 Apiospora genomes using comparative genomics revels a genus with tremendous synthesis potential of carbohydrate active enzymes and secondary metabolites.</title>
        <authorList>
            <person name="Sorensen T."/>
        </authorList>
    </citation>
    <scope>NUCLEOTIDE SEQUENCE [LARGE SCALE GENOMIC DNA]</scope>
    <source>
        <strain evidence="2 3">CBS 24483</strain>
    </source>
</reference>
<evidence type="ECO:0000313" key="3">
    <source>
        <dbReference type="Proteomes" id="UP001391051"/>
    </source>
</evidence>
<gene>
    <name evidence="2" type="ORF">PG986_014866</name>
</gene>
<dbReference type="GeneID" id="92084150"/>
<name>A0ABR1PU75_9PEZI</name>
<protein>
    <submittedName>
        <fullName evidence="2">Uncharacterized protein</fullName>
    </submittedName>
</protein>
<organism evidence="2 3">
    <name type="scientific">Apiospora aurea</name>
    <dbReference type="NCBI Taxonomy" id="335848"/>
    <lineage>
        <taxon>Eukaryota</taxon>
        <taxon>Fungi</taxon>
        <taxon>Dikarya</taxon>
        <taxon>Ascomycota</taxon>
        <taxon>Pezizomycotina</taxon>
        <taxon>Sordariomycetes</taxon>
        <taxon>Xylariomycetidae</taxon>
        <taxon>Amphisphaeriales</taxon>
        <taxon>Apiosporaceae</taxon>
        <taxon>Apiospora</taxon>
    </lineage>
</organism>
<dbReference type="RefSeq" id="XP_066693326.1">
    <property type="nucleotide sequence ID" value="XM_066851088.1"/>
</dbReference>